<keyword evidence="2" id="KW-1185">Reference proteome</keyword>
<dbReference type="EMBL" id="JAVMBO010000010">
    <property type="protein sequence ID" value="MDS1309996.1"/>
    <property type="molecule type" value="Genomic_DNA"/>
</dbReference>
<dbReference type="SUPFAM" id="SSF141072">
    <property type="entry name" value="CalX-like"/>
    <property type="match status" value="1"/>
</dbReference>
<accession>A0ABU2HG13</accession>
<proteinExistence type="predicted"/>
<dbReference type="Gene3D" id="2.60.40.2030">
    <property type="match status" value="1"/>
</dbReference>
<reference evidence="1" key="1">
    <citation type="submission" date="2023-09" db="EMBL/GenBank/DDBJ databases">
        <title>Marinobacter sediminicola sp. nov. and Marinobacter maritimum sp. nov., isolated from marine sediment.</title>
        <authorList>
            <person name="An J."/>
        </authorList>
    </citation>
    <scope>NUCLEOTIDE SEQUENCE</scope>
    <source>
        <strain evidence="1">F60267</strain>
    </source>
</reference>
<evidence type="ECO:0000313" key="1">
    <source>
        <dbReference type="EMBL" id="MDS1309996.1"/>
    </source>
</evidence>
<dbReference type="Proteomes" id="UP001267407">
    <property type="component" value="Unassembled WGS sequence"/>
</dbReference>
<comment type="caution">
    <text evidence="1">The sequence shown here is derived from an EMBL/GenBank/DDBJ whole genome shotgun (WGS) entry which is preliminary data.</text>
</comment>
<dbReference type="RefSeq" id="WP_310966042.1">
    <property type="nucleotide sequence ID" value="NZ_JAVMBO010000010.1"/>
</dbReference>
<protein>
    <submittedName>
        <fullName evidence="1">Uncharacterized protein</fullName>
    </submittedName>
</protein>
<organism evidence="1 2">
    <name type="scientific">Marinobacter xiaoshiensis</name>
    <dbReference type="NCBI Taxonomy" id="3073652"/>
    <lineage>
        <taxon>Bacteria</taxon>
        <taxon>Pseudomonadati</taxon>
        <taxon>Pseudomonadota</taxon>
        <taxon>Gammaproteobacteria</taxon>
        <taxon>Pseudomonadales</taxon>
        <taxon>Marinobacteraceae</taxon>
        <taxon>Marinobacter</taxon>
    </lineage>
</organism>
<dbReference type="InterPro" id="IPR038081">
    <property type="entry name" value="CalX-like_sf"/>
</dbReference>
<name>A0ABU2HG13_9GAMM</name>
<gene>
    <name evidence="1" type="ORF">RKA07_07730</name>
</gene>
<dbReference type="PROSITE" id="PS51257">
    <property type="entry name" value="PROKAR_LIPOPROTEIN"/>
    <property type="match status" value="1"/>
</dbReference>
<sequence>MRAELFPRPVTALQVSIVLSLTLIAAGCKTEKDPDQPTILGIPPAVAYLGVEYYYNFGAYGGEDILDYSLTNAPSWLALEDTSNKARQGIIMRGVPGLSGGARGDADLGKLKNINLVSTDGRMAGSMPFDIEVKYNVLSLEAETFTEGESPSIPDSNRERCELPDLETPGEHSFTVNTYDSNGAVTATPLDLTLPTRPVFVKVLLDRPSVTRVAVAFELKSDYDPQNCDPNYSAPHQRCDHSRANTGDAIPGTDIVALGSGSGALLENIPYLTYETDTSGTYPGVYTGGVITFEPGITECYIRLEVVDDSFAEPTEVAQLHLTEVRSGLAAVGPTNEGARTNLVIDDNEPKVTLETAKGGARDALNVGDSRTYIARLTGERNGEVRAKLGHTEDSSARLNTEFRTNLLNDELVFPEGTDEVSFTVTVENPASYFNAGPDDRFILLGLDTLYQLGRESYARAESEDMLRVSINELRWPLTVGSSAGFVATDVAVGHGGKMFVGGYDSSDSGRVFVKIYDQKGDLQQQLPVSEPGDQLAAPDPVVGVARREVVQNNIRTIRYELVVAYTAEGPASGTTGIGGKDVVSSLYWYDEASNAGEYVEIWTTRTGTDSDDIVRWAGINPASGFVVLAGETEGVWPNQTSAGGFDSFLQRIDSLPDGNTFAPTLAWTRQAGSIGDDRVAGARASGLSPILFGSATGMVNGEPSLGGEDAYFYSAVSKEGELNVRQRGTDANEHVTDGVAEGTTLWLLGNSDHQYTVVQDGEDNLSLTSQSGSSPSGFILGYTIDGEIVRSFNMNDESDVSGEQFAALTSFFGDLIAGGVTDGDFTGSALTSGSQTGIVTRVSLVPEDEPGAEAPAYRNEWRFQMNAVNSEVTRLANYRDDEVVALARIGTDWTILLLSPEGALLTP</sequence>
<evidence type="ECO:0000313" key="2">
    <source>
        <dbReference type="Proteomes" id="UP001267407"/>
    </source>
</evidence>